<dbReference type="SUPFAM" id="SSF52096">
    <property type="entry name" value="ClpP/crotonase"/>
    <property type="match status" value="1"/>
</dbReference>
<protein>
    <recommendedName>
        <fullName evidence="5">Periplasmic protein-like protein</fullName>
    </recommendedName>
</protein>
<organism evidence="3 4">
    <name type="scientific">Thermochromatium tepidum ATCC 43061</name>
    <dbReference type="NCBI Taxonomy" id="316276"/>
    <lineage>
        <taxon>Bacteria</taxon>
        <taxon>Pseudomonadati</taxon>
        <taxon>Pseudomonadota</taxon>
        <taxon>Gammaproteobacteria</taxon>
        <taxon>Chromatiales</taxon>
        <taxon>Chromatiaceae</taxon>
        <taxon>Thermochromatium</taxon>
    </lineage>
</organism>
<dbReference type="EMBL" id="CP039268">
    <property type="protein sequence ID" value="QGU32224.1"/>
    <property type="molecule type" value="Genomic_DNA"/>
</dbReference>
<evidence type="ECO:0008006" key="5">
    <source>
        <dbReference type="Google" id="ProtNLM"/>
    </source>
</evidence>
<reference evidence="3 4" key="1">
    <citation type="submission" date="2019-12" db="EMBL/GenBank/DDBJ databases">
        <title>The complete genome of the thermophilic, anoxygenic phototrophic gammaproteobacterium Thermochromatium tepidum.</title>
        <authorList>
            <person name="Sattley W.M."/>
            <person name="Swingley W.D."/>
            <person name="Burchell B.M."/>
            <person name="Gurbani S.A."/>
            <person name="Kujawa C.M."/>
            <person name="Nuccio D.A."/>
            <person name="Schladweiler J."/>
            <person name="Shaffer K.N."/>
            <person name="Stokes L.M."/>
            <person name="Touchman J.W."/>
            <person name="Blankenship R.E."/>
            <person name="Madigan M.T."/>
        </authorList>
    </citation>
    <scope>NUCLEOTIDE SEQUENCE [LARGE SCALE GENOMIC DNA]</scope>
    <source>
        <strain evidence="3 4">ATCC 43061</strain>
    </source>
</reference>
<gene>
    <name evidence="3" type="ORF">E6P07_04010</name>
</gene>
<dbReference type="Proteomes" id="UP000426424">
    <property type="component" value="Chromosome"/>
</dbReference>
<keyword evidence="2" id="KW-0732">Signal</keyword>
<feature type="region of interest" description="Disordered" evidence="1">
    <location>
        <begin position="176"/>
        <end position="195"/>
    </location>
</feature>
<dbReference type="InterPro" id="IPR029045">
    <property type="entry name" value="ClpP/crotonase-like_dom_sf"/>
</dbReference>
<evidence type="ECO:0000256" key="2">
    <source>
        <dbReference type="SAM" id="SignalP"/>
    </source>
</evidence>
<dbReference type="KEGG" id="ttp:E6P07_04010"/>
<name>A0A6I6DXF0_THETI</name>
<evidence type="ECO:0000313" key="4">
    <source>
        <dbReference type="Proteomes" id="UP000426424"/>
    </source>
</evidence>
<feature type="signal peptide" evidence="2">
    <location>
        <begin position="1"/>
        <end position="32"/>
    </location>
</feature>
<proteinExistence type="predicted"/>
<evidence type="ECO:0000313" key="3">
    <source>
        <dbReference type="EMBL" id="QGU32224.1"/>
    </source>
</evidence>
<accession>A0A6I6DXF0</accession>
<evidence type="ECO:0000256" key="1">
    <source>
        <dbReference type="SAM" id="MobiDB-lite"/>
    </source>
</evidence>
<dbReference type="AlphaFoldDB" id="A0A6I6DXF0"/>
<sequence length="355" mass="37758">MNGLKVSDRLAMVRHPLTRLLPGLILALTAFAVPAQFDPPTYQGGRGQWQWEGNVAKTIFDNGLAIAIAFSTDDDCDTAYFGLIGNDQVTSMSFIIDQHQYKPLDVKAVDAGNGTPLIGFPLSDQALYDLKHGQILRVLTDQGNLNVGLTGTALAFNNAYGNCLLMLQKTTLQPSNSRLNAEQAGAPSKPSAPDKLSRIELENGTVIVMFSGEFEAGDGQRIITALEETGASALGLNSVGGLVSEAQMVGYYLRSHNLDTIAGEVCASACIFALAGGVDRLAIDGARIGLHQSYVPGGGSLEDGQRLVGNYIRYFQSMGVDAEVVALAATMPSEGIRWIDPKRAMELKLIGAVLP</sequence>
<dbReference type="Gene3D" id="3.90.226.10">
    <property type="entry name" value="2-enoyl-CoA Hydratase, Chain A, domain 1"/>
    <property type="match status" value="1"/>
</dbReference>
<keyword evidence="4" id="KW-1185">Reference proteome</keyword>
<dbReference type="OrthoDB" id="6034073at2"/>
<feature type="chain" id="PRO_5026358751" description="Periplasmic protein-like protein" evidence="2">
    <location>
        <begin position="33"/>
        <end position="355"/>
    </location>
</feature>